<gene>
    <name evidence="1" type="ORF">U5E74_03780</name>
</gene>
<keyword evidence="2" id="KW-1185">Reference proteome</keyword>
<dbReference type="Proteomes" id="UP001293169">
    <property type="component" value="Unassembled WGS sequence"/>
</dbReference>
<comment type="caution">
    <text evidence="1">The sequence shown here is derived from an EMBL/GenBank/DDBJ whole genome shotgun (WGS) entry which is preliminary data.</text>
</comment>
<evidence type="ECO:0000313" key="1">
    <source>
        <dbReference type="EMBL" id="MDZ7464787.1"/>
    </source>
</evidence>
<sequence length="111" mass="12536">MGLVNTCATGCLRHIYLNTVSDIPEYPPRINCLANNNVDGISFGNSRYAVKIQPHKTIHYHSLLLVASLAILYDENRRIIKTTRKSIPDIYPELSGGRHSFLTSAISLYYR</sequence>
<dbReference type="EMBL" id="JAXUDK010000002">
    <property type="protein sequence ID" value="MDZ7464787.1"/>
    <property type="molecule type" value="Genomic_DNA"/>
</dbReference>
<name>A0ABU5LXW4_RAOPL</name>
<accession>A0ABU5LXW4</accession>
<organism evidence="1 2">
    <name type="scientific">Raoultella planticola</name>
    <name type="common">Klebsiella planticola</name>
    <dbReference type="NCBI Taxonomy" id="575"/>
    <lineage>
        <taxon>Bacteria</taxon>
        <taxon>Pseudomonadati</taxon>
        <taxon>Pseudomonadota</taxon>
        <taxon>Gammaproteobacteria</taxon>
        <taxon>Enterobacterales</taxon>
        <taxon>Enterobacteriaceae</taxon>
        <taxon>Klebsiella/Raoultella group</taxon>
        <taxon>Raoultella</taxon>
    </lineage>
</organism>
<reference evidence="1 2" key="1">
    <citation type="submission" date="2023-12" db="EMBL/GenBank/DDBJ databases">
        <title>N/s.</title>
        <authorList>
            <person name="Dale J."/>
        </authorList>
    </citation>
    <scope>NUCLEOTIDE SEQUENCE [LARGE SCALE GENOMIC DNA]</scope>
    <source>
        <strain evidence="1 2">2023EL-01226</strain>
    </source>
</reference>
<dbReference type="RefSeq" id="WP_123618896.1">
    <property type="nucleotide sequence ID" value="NZ_CP172734.1"/>
</dbReference>
<protein>
    <submittedName>
        <fullName evidence="1">Uncharacterized protein</fullName>
    </submittedName>
</protein>
<evidence type="ECO:0000313" key="2">
    <source>
        <dbReference type="Proteomes" id="UP001293169"/>
    </source>
</evidence>
<proteinExistence type="predicted"/>